<evidence type="ECO:0000313" key="2">
    <source>
        <dbReference type="Proteomes" id="UP000241048"/>
    </source>
</evidence>
<reference evidence="1 2" key="1">
    <citation type="submission" date="2018-03" db="EMBL/GenBank/DDBJ databases">
        <title>Lachnoclostridium SNUG30386 gen.nov., sp.nov., isolated from human faeces.</title>
        <authorList>
            <person name="Seo B."/>
            <person name="Jeon K."/>
            <person name="Ko G."/>
        </authorList>
    </citation>
    <scope>NUCLEOTIDE SEQUENCE [LARGE SCALE GENOMIC DNA]</scope>
    <source>
        <strain evidence="1 2">SNUG30386</strain>
    </source>
</reference>
<sequence>MKNFVITIGREFGSGGHNLGQSLAKEQGIPCYDRHLIEEAAVCGEFKMEELEEADEMKANRFLFKVPAKCNPFTGYGKPMNDTLFVVQSQLIREYAKKGPCIIVGRCADKILEETEGLISLFIYAPMEARVKEIMRRYETDEKEAEYLIKQADKIRKNYYNFYAKKTWADKASYDMLIDSSRISEKELAAMLRALLTARGVELETDGSDQ</sequence>
<gene>
    <name evidence="1" type="ORF">C7U56_02645</name>
</gene>
<dbReference type="SUPFAM" id="SSF52540">
    <property type="entry name" value="P-loop containing nucleoside triphosphate hydrolases"/>
    <property type="match status" value="1"/>
</dbReference>
<dbReference type="RefSeq" id="WP_107000021.1">
    <property type="nucleotide sequence ID" value="NZ_PYLO01000001.1"/>
</dbReference>
<evidence type="ECO:0000313" key="1">
    <source>
        <dbReference type="EMBL" id="PST38854.1"/>
    </source>
</evidence>
<dbReference type="Pfam" id="PF13189">
    <property type="entry name" value="Cytidylate_kin2"/>
    <property type="match status" value="1"/>
</dbReference>
<dbReference type="Gene3D" id="3.40.50.300">
    <property type="entry name" value="P-loop containing nucleotide triphosphate hydrolases"/>
    <property type="match status" value="1"/>
</dbReference>
<accession>A0A2T3FUC9</accession>
<keyword evidence="1" id="KW-0808">Transferase</keyword>
<keyword evidence="2" id="KW-1185">Reference proteome</keyword>
<protein>
    <submittedName>
        <fullName evidence="1">Cytidylate kinase</fullName>
    </submittedName>
</protein>
<dbReference type="EMBL" id="PYLO01000001">
    <property type="protein sequence ID" value="PST38854.1"/>
    <property type="molecule type" value="Genomic_DNA"/>
</dbReference>
<keyword evidence="1" id="KW-0418">Kinase</keyword>
<comment type="caution">
    <text evidence="1">The sequence shown here is derived from an EMBL/GenBank/DDBJ whole genome shotgun (WGS) entry which is preliminary data.</text>
</comment>
<dbReference type="InterPro" id="IPR027417">
    <property type="entry name" value="P-loop_NTPase"/>
</dbReference>
<dbReference type="Proteomes" id="UP000241048">
    <property type="component" value="Unassembled WGS sequence"/>
</dbReference>
<dbReference type="AlphaFoldDB" id="A0A2T3FUC9"/>
<name>A0A2T3FUC9_9CLOT</name>
<dbReference type="GO" id="GO:0016301">
    <property type="term" value="F:kinase activity"/>
    <property type="evidence" value="ECO:0007669"/>
    <property type="project" value="UniProtKB-KW"/>
</dbReference>
<organism evidence="1 2">
    <name type="scientific">Clostridium fessum</name>
    <dbReference type="NCBI Taxonomy" id="2126740"/>
    <lineage>
        <taxon>Bacteria</taxon>
        <taxon>Bacillati</taxon>
        <taxon>Bacillota</taxon>
        <taxon>Clostridia</taxon>
        <taxon>Eubacteriales</taxon>
        <taxon>Clostridiaceae</taxon>
        <taxon>Clostridium</taxon>
    </lineage>
</organism>
<proteinExistence type="predicted"/>